<dbReference type="EMBL" id="LT629799">
    <property type="protein sequence ID" value="SDU85074.1"/>
    <property type="molecule type" value="Genomic_DNA"/>
</dbReference>
<name>A0A1H2LW33_9ACTN</name>
<dbReference type="Gene3D" id="3.40.50.1240">
    <property type="entry name" value="Phosphoglycerate mutase-like"/>
    <property type="match status" value="1"/>
</dbReference>
<reference evidence="3" key="1">
    <citation type="submission" date="2016-10" db="EMBL/GenBank/DDBJ databases">
        <authorList>
            <person name="Varghese N."/>
            <person name="Submissions S."/>
        </authorList>
    </citation>
    <scope>NUCLEOTIDE SEQUENCE [LARGE SCALE GENOMIC DNA]</scope>
    <source>
        <strain evidence="3">DSM 21743</strain>
    </source>
</reference>
<dbReference type="SMART" id="SM00855">
    <property type="entry name" value="PGAM"/>
    <property type="match status" value="1"/>
</dbReference>
<accession>A0A1H2LW33</accession>
<protein>
    <submittedName>
        <fullName evidence="2">2,3-bisphosphoglycerate-dependent phosphoglycerate mutase</fullName>
    </submittedName>
</protein>
<feature type="compositionally biased region" description="Basic and acidic residues" evidence="1">
    <location>
        <begin position="214"/>
        <end position="223"/>
    </location>
</feature>
<sequence length="256" mass="26733">MTTVLLVRHGRTSANTAGILAGRSEGVRLDETGEKQVSALAGRLAKVPLVAVVSSPLERCRQTSQALLDAREDGLGLALEDGVTECGYGDWTGKALKDLAKEDLWKTVQTHPSHVRFPGGESMSEMSARAVQAVRRRDAQIAAEHGDDAVWALVSHGDPIKAILADALGLHLDSFQRIMVDPASLSIIRYTATRPYVVTSNSTDVDLVALLSPPKKDAPRSEDAAVGGGLGAAGDAASEQPAASPTPDPTSAATPA</sequence>
<dbReference type="GO" id="GO:0016791">
    <property type="term" value="F:phosphatase activity"/>
    <property type="evidence" value="ECO:0007669"/>
    <property type="project" value="TreeGrafter"/>
</dbReference>
<evidence type="ECO:0000313" key="2">
    <source>
        <dbReference type="EMBL" id="SDU85074.1"/>
    </source>
</evidence>
<evidence type="ECO:0000313" key="3">
    <source>
        <dbReference type="Proteomes" id="UP000198825"/>
    </source>
</evidence>
<dbReference type="Proteomes" id="UP000198825">
    <property type="component" value="Chromosome I"/>
</dbReference>
<organism evidence="2 3">
    <name type="scientific">Microlunatus sagamiharensis</name>
    <dbReference type="NCBI Taxonomy" id="546874"/>
    <lineage>
        <taxon>Bacteria</taxon>
        <taxon>Bacillati</taxon>
        <taxon>Actinomycetota</taxon>
        <taxon>Actinomycetes</taxon>
        <taxon>Propionibacteriales</taxon>
        <taxon>Propionibacteriaceae</taxon>
        <taxon>Microlunatus</taxon>
    </lineage>
</organism>
<dbReference type="STRING" id="546874.SAMN04488544_0937"/>
<dbReference type="CDD" id="cd07067">
    <property type="entry name" value="HP_PGM_like"/>
    <property type="match status" value="1"/>
</dbReference>
<dbReference type="RefSeq" id="WP_091073455.1">
    <property type="nucleotide sequence ID" value="NZ_LT629799.1"/>
</dbReference>
<keyword evidence="3" id="KW-1185">Reference proteome</keyword>
<dbReference type="InterPro" id="IPR013078">
    <property type="entry name" value="His_Pase_superF_clade-1"/>
</dbReference>
<dbReference type="InterPro" id="IPR050275">
    <property type="entry name" value="PGM_Phosphatase"/>
</dbReference>
<proteinExistence type="predicted"/>
<dbReference type="SUPFAM" id="SSF53254">
    <property type="entry name" value="Phosphoglycerate mutase-like"/>
    <property type="match status" value="1"/>
</dbReference>
<feature type="compositionally biased region" description="Low complexity" evidence="1">
    <location>
        <begin position="233"/>
        <end position="256"/>
    </location>
</feature>
<dbReference type="PANTHER" id="PTHR48100:SF2">
    <property type="entry name" value="CONSERVED PROTEIN"/>
    <property type="match status" value="1"/>
</dbReference>
<gene>
    <name evidence="2" type="ORF">SAMN04488544_0937</name>
</gene>
<dbReference type="NCBIfam" id="TIGR03848">
    <property type="entry name" value="MSMEG_4193"/>
    <property type="match status" value="1"/>
</dbReference>
<dbReference type="GO" id="GO:0005737">
    <property type="term" value="C:cytoplasm"/>
    <property type="evidence" value="ECO:0007669"/>
    <property type="project" value="TreeGrafter"/>
</dbReference>
<dbReference type="InterPro" id="IPR022492">
    <property type="entry name" value="Phosphomutase_MSMEG4193_put"/>
</dbReference>
<dbReference type="InterPro" id="IPR029033">
    <property type="entry name" value="His_PPase_superfam"/>
</dbReference>
<dbReference type="PANTHER" id="PTHR48100">
    <property type="entry name" value="BROAD-SPECIFICITY PHOSPHATASE YOR283W-RELATED"/>
    <property type="match status" value="1"/>
</dbReference>
<dbReference type="Pfam" id="PF00300">
    <property type="entry name" value="His_Phos_1"/>
    <property type="match status" value="1"/>
</dbReference>
<dbReference type="OrthoDB" id="4120859at2"/>
<feature type="region of interest" description="Disordered" evidence="1">
    <location>
        <begin position="213"/>
        <end position="256"/>
    </location>
</feature>
<evidence type="ECO:0000256" key="1">
    <source>
        <dbReference type="SAM" id="MobiDB-lite"/>
    </source>
</evidence>
<dbReference type="AlphaFoldDB" id="A0A1H2LW33"/>